<evidence type="ECO:0000313" key="3">
    <source>
        <dbReference type="Proteomes" id="UP000646548"/>
    </source>
</evidence>
<evidence type="ECO:0000256" key="1">
    <source>
        <dbReference type="SAM" id="MobiDB-lite"/>
    </source>
</evidence>
<organism evidence="2 3">
    <name type="scientific">Oryzias melastigma</name>
    <name type="common">Marine medaka</name>
    <dbReference type="NCBI Taxonomy" id="30732"/>
    <lineage>
        <taxon>Eukaryota</taxon>
        <taxon>Metazoa</taxon>
        <taxon>Chordata</taxon>
        <taxon>Craniata</taxon>
        <taxon>Vertebrata</taxon>
        <taxon>Euteleostomi</taxon>
        <taxon>Actinopterygii</taxon>
        <taxon>Neopterygii</taxon>
        <taxon>Teleostei</taxon>
        <taxon>Neoteleostei</taxon>
        <taxon>Acanthomorphata</taxon>
        <taxon>Ovalentaria</taxon>
        <taxon>Atherinomorphae</taxon>
        <taxon>Beloniformes</taxon>
        <taxon>Adrianichthyidae</taxon>
        <taxon>Oryziinae</taxon>
        <taxon>Oryzias</taxon>
    </lineage>
</organism>
<proteinExistence type="predicted"/>
<dbReference type="Proteomes" id="UP000646548">
    <property type="component" value="Unassembled WGS sequence"/>
</dbReference>
<feature type="compositionally biased region" description="Low complexity" evidence="1">
    <location>
        <begin position="186"/>
        <end position="196"/>
    </location>
</feature>
<gene>
    <name evidence="2" type="ORF">FQA47_015417</name>
</gene>
<evidence type="ECO:0000313" key="2">
    <source>
        <dbReference type="EMBL" id="KAF6738393.1"/>
    </source>
</evidence>
<sequence length="223" mass="24801">MFAVTLTDHVTSGGPAPCWSGLALRGAECVTRVGLISEQKNFLFRFTFLLKVWSSETASLTVLEADDEGQAKPGQTRPDQVIDRNAVGGLVLVLKNRRLLGEKNSSRRFLQRPLVSPSGVNLLNSRFHLEAARAAETRLGLDVLEAITTRGRQSLPEPPASSDVRRTSRNLLVPRKSSWHQRKLKSSPASGSGDSVSAHRHRSSRGFWCRRSKPPRRRNKLRM</sequence>
<accession>A0A834FQ22</accession>
<feature type="compositionally biased region" description="Basic residues" evidence="1">
    <location>
        <begin position="198"/>
        <end position="223"/>
    </location>
</feature>
<reference evidence="2" key="1">
    <citation type="journal article" name="BMC Genomics">
        <title>Long-read sequencing and de novo genome assembly of marine medaka (Oryzias melastigma).</title>
        <authorList>
            <person name="Liang P."/>
            <person name="Saqib H.S.A."/>
            <person name="Ni X."/>
            <person name="Shen Y."/>
        </authorList>
    </citation>
    <scope>NUCLEOTIDE SEQUENCE</scope>
    <source>
        <strain evidence="2">Bigg-433</strain>
    </source>
</reference>
<protein>
    <submittedName>
        <fullName evidence="2">Uncharacterized protein</fullName>
    </submittedName>
</protein>
<feature type="region of interest" description="Disordered" evidence="1">
    <location>
        <begin position="150"/>
        <end position="223"/>
    </location>
</feature>
<comment type="caution">
    <text evidence="2">The sequence shown here is derived from an EMBL/GenBank/DDBJ whole genome shotgun (WGS) entry which is preliminary data.</text>
</comment>
<name>A0A834FQ22_ORYME</name>
<dbReference type="EMBL" id="WKFB01000027">
    <property type="protein sequence ID" value="KAF6738393.1"/>
    <property type="molecule type" value="Genomic_DNA"/>
</dbReference>
<dbReference type="AlphaFoldDB" id="A0A834FQ22"/>